<sequence>MQSDYLTDTLSVYLESCEPLSVTDNDPSHNVDEPNTGPLVDPFTYIVLTESSEVRDYNYVQNIKCSSTWRSTRKVTMNQKTDTKLVARKSKRASGKKPMLDLLSADVGRRRISAWVCSDDCHKWRRISGILADSIESTECRCFKVSSSVHTALIEAFGKFYRSSK</sequence>
<dbReference type="EMBL" id="OX465077">
    <property type="protein sequence ID" value="CAI9268072.1"/>
    <property type="molecule type" value="Genomic_DNA"/>
</dbReference>
<dbReference type="Proteomes" id="UP001177003">
    <property type="component" value="Chromosome 1"/>
</dbReference>
<organism evidence="1 2">
    <name type="scientific">Lactuca saligna</name>
    <name type="common">Willowleaf lettuce</name>
    <dbReference type="NCBI Taxonomy" id="75948"/>
    <lineage>
        <taxon>Eukaryota</taxon>
        <taxon>Viridiplantae</taxon>
        <taxon>Streptophyta</taxon>
        <taxon>Embryophyta</taxon>
        <taxon>Tracheophyta</taxon>
        <taxon>Spermatophyta</taxon>
        <taxon>Magnoliopsida</taxon>
        <taxon>eudicotyledons</taxon>
        <taxon>Gunneridae</taxon>
        <taxon>Pentapetalae</taxon>
        <taxon>asterids</taxon>
        <taxon>campanulids</taxon>
        <taxon>Asterales</taxon>
        <taxon>Asteraceae</taxon>
        <taxon>Cichorioideae</taxon>
        <taxon>Cichorieae</taxon>
        <taxon>Lactucinae</taxon>
        <taxon>Lactuca</taxon>
    </lineage>
</organism>
<reference evidence="1" key="1">
    <citation type="submission" date="2023-04" db="EMBL/GenBank/DDBJ databases">
        <authorList>
            <person name="Vijverberg K."/>
            <person name="Xiong W."/>
            <person name="Schranz E."/>
        </authorList>
    </citation>
    <scope>NUCLEOTIDE SEQUENCE</scope>
</reference>
<evidence type="ECO:0000313" key="2">
    <source>
        <dbReference type="Proteomes" id="UP001177003"/>
    </source>
</evidence>
<evidence type="ECO:0000313" key="1">
    <source>
        <dbReference type="EMBL" id="CAI9268072.1"/>
    </source>
</evidence>
<name>A0AA35VRL4_LACSI</name>
<evidence type="ECO:0008006" key="3">
    <source>
        <dbReference type="Google" id="ProtNLM"/>
    </source>
</evidence>
<accession>A0AA35VRL4</accession>
<dbReference type="AlphaFoldDB" id="A0AA35VRL4"/>
<gene>
    <name evidence="1" type="ORF">LSALG_LOCUS8519</name>
</gene>
<keyword evidence="2" id="KW-1185">Reference proteome</keyword>
<protein>
    <recommendedName>
        <fullName evidence="3">CW-type domain-containing protein</fullName>
    </recommendedName>
</protein>
<proteinExistence type="predicted"/>